<dbReference type="PANTHER" id="PTHR47894:SF1">
    <property type="entry name" value="HTH-TYPE TRANSCRIPTIONAL REGULATOR VQSM"/>
    <property type="match status" value="1"/>
</dbReference>
<feature type="domain" description="HTH araC/xylS-type" evidence="4">
    <location>
        <begin position="246"/>
        <end position="344"/>
    </location>
</feature>
<accession>A0A2T5MB58</accession>
<sequence>MQKLVNNPSLGWVSTRHLQHLVARAESVGVAMDEFLAEGGLNKTQLADSNGLIPIAAIEAMLAAYTRKYTDPLLGLSLASDIQPATFGVLGYISQACTTLADVLDVVTRYNGLLSNIGKTSVAHEPGAVQVNWACLTGSDVLKRQITEYVIGSFSVLLRTLLPEQADLLKAIHFEHSRPANSDTARKYFAFFKCPVYFDKPTSCIVTPSSMLKTKLHHSDSFLKDLLDQHAQNLLKQREQVFSLPDEVKQLVSAMIIDGVPTKDTVAMQLGLSGRSLHRKLEELGTGYREILDEVRLEIALSKLKEDAESGSKIAEYLGFSSHQAFWRWYKQMTGKTPAEHRKEMTGKHS</sequence>
<evidence type="ECO:0000256" key="2">
    <source>
        <dbReference type="ARBA" id="ARBA00023125"/>
    </source>
</evidence>
<dbReference type="EMBL" id="QANS01000009">
    <property type="protein sequence ID" value="PTU28249.1"/>
    <property type="molecule type" value="Genomic_DNA"/>
</dbReference>
<dbReference type="Proteomes" id="UP000244248">
    <property type="component" value="Unassembled WGS sequence"/>
</dbReference>
<dbReference type="InterPro" id="IPR018060">
    <property type="entry name" value="HTH_AraC"/>
</dbReference>
<keyword evidence="1" id="KW-0805">Transcription regulation</keyword>
<gene>
    <name evidence="5" type="ORF">CJD38_17600</name>
</gene>
<dbReference type="RefSeq" id="WP_107941709.1">
    <property type="nucleotide sequence ID" value="NZ_QANS01000009.1"/>
</dbReference>
<dbReference type="AlphaFoldDB" id="A0A2T5MB58"/>
<keyword evidence="3" id="KW-0804">Transcription</keyword>
<dbReference type="Pfam" id="PF12625">
    <property type="entry name" value="Arabinose_bd"/>
    <property type="match status" value="1"/>
</dbReference>
<evidence type="ECO:0000256" key="1">
    <source>
        <dbReference type="ARBA" id="ARBA00023015"/>
    </source>
</evidence>
<keyword evidence="6" id="KW-1185">Reference proteome</keyword>
<comment type="caution">
    <text evidence="5">The sequence shown here is derived from an EMBL/GenBank/DDBJ whole genome shotgun (WGS) entry which is preliminary data.</text>
</comment>
<evidence type="ECO:0000313" key="5">
    <source>
        <dbReference type="EMBL" id="PTU28249.1"/>
    </source>
</evidence>
<evidence type="ECO:0000256" key="3">
    <source>
        <dbReference type="ARBA" id="ARBA00023163"/>
    </source>
</evidence>
<dbReference type="PROSITE" id="PS01124">
    <property type="entry name" value="HTH_ARAC_FAMILY_2"/>
    <property type="match status" value="1"/>
</dbReference>
<dbReference type="Gene3D" id="1.10.10.60">
    <property type="entry name" value="Homeodomain-like"/>
    <property type="match status" value="1"/>
</dbReference>
<dbReference type="Pfam" id="PF12833">
    <property type="entry name" value="HTH_18"/>
    <property type="match status" value="1"/>
</dbReference>
<dbReference type="SMART" id="SM00342">
    <property type="entry name" value="HTH_ARAC"/>
    <property type="match status" value="1"/>
</dbReference>
<evidence type="ECO:0000259" key="4">
    <source>
        <dbReference type="PROSITE" id="PS01124"/>
    </source>
</evidence>
<reference evidence="5 6" key="1">
    <citation type="submission" date="2018-04" db="EMBL/GenBank/DDBJ databases">
        <title>Novel species isolated from glacier.</title>
        <authorList>
            <person name="Liu Q."/>
            <person name="Xin Y.-H."/>
        </authorList>
    </citation>
    <scope>NUCLEOTIDE SEQUENCE [LARGE SCALE GENOMIC DNA]</scope>
    <source>
        <strain evidence="5 6">GT1R17</strain>
    </source>
</reference>
<dbReference type="GO" id="GO:0005829">
    <property type="term" value="C:cytosol"/>
    <property type="evidence" value="ECO:0007669"/>
    <property type="project" value="TreeGrafter"/>
</dbReference>
<dbReference type="InterPro" id="IPR009057">
    <property type="entry name" value="Homeodomain-like_sf"/>
</dbReference>
<dbReference type="GO" id="GO:0000976">
    <property type="term" value="F:transcription cis-regulatory region binding"/>
    <property type="evidence" value="ECO:0007669"/>
    <property type="project" value="TreeGrafter"/>
</dbReference>
<organism evidence="5 6">
    <name type="scientific">Stenotrophobium rhamnosiphilum</name>
    <dbReference type="NCBI Taxonomy" id="2029166"/>
    <lineage>
        <taxon>Bacteria</taxon>
        <taxon>Pseudomonadati</taxon>
        <taxon>Pseudomonadota</taxon>
        <taxon>Gammaproteobacteria</taxon>
        <taxon>Nevskiales</taxon>
        <taxon>Nevskiaceae</taxon>
        <taxon>Stenotrophobium</taxon>
    </lineage>
</organism>
<dbReference type="SUPFAM" id="SSF46689">
    <property type="entry name" value="Homeodomain-like"/>
    <property type="match status" value="1"/>
</dbReference>
<proteinExistence type="predicted"/>
<dbReference type="GO" id="GO:0003700">
    <property type="term" value="F:DNA-binding transcription factor activity"/>
    <property type="evidence" value="ECO:0007669"/>
    <property type="project" value="InterPro"/>
</dbReference>
<keyword evidence="2" id="KW-0238">DNA-binding</keyword>
<dbReference type="InterPro" id="IPR032687">
    <property type="entry name" value="AraC-type_N"/>
</dbReference>
<protein>
    <recommendedName>
        <fullName evidence="4">HTH araC/xylS-type domain-containing protein</fullName>
    </recommendedName>
</protein>
<evidence type="ECO:0000313" key="6">
    <source>
        <dbReference type="Proteomes" id="UP000244248"/>
    </source>
</evidence>
<name>A0A2T5MB58_9GAMM</name>
<dbReference type="PANTHER" id="PTHR47894">
    <property type="entry name" value="HTH-TYPE TRANSCRIPTIONAL REGULATOR GADX"/>
    <property type="match status" value="1"/>
</dbReference>